<evidence type="ECO:0000313" key="3">
    <source>
        <dbReference type="Proteomes" id="UP001243989"/>
    </source>
</evidence>
<dbReference type="RefSeq" id="XP_060443158.1">
    <property type="nucleotide sequence ID" value="XM_060595370.1"/>
</dbReference>
<sequence length="227" mass="25999">MKNGIVRAEFLHADVGWGGILGERDAGNGRNDKDGTGRKSQRQPWDWDVSRQGRNERLRKVANTRRSHRAIHFLSGMDTEDQKERRHVTFNGSEIPDYLVFEHRATSCFLSHGITNQGRNKFKTWSHVVSGHRLRLCLEFVSSALVKERRCGNNKARLNPSGHRTSGPSTCRLDAGPANTSIDICTPGRYRSQVRWHRSVKDGWCVWLPYVTIVHLRFSRPDKELTV</sequence>
<evidence type="ECO:0000313" key="2">
    <source>
        <dbReference type="EMBL" id="KAK1634551.1"/>
    </source>
</evidence>
<feature type="compositionally biased region" description="Basic and acidic residues" evidence="1">
    <location>
        <begin position="22"/>
        <end position="37"/>
    </location>
</feature>
<dbReference type="GeneID" id="85480232"/>
<accession>A0AAI9ZMS6</accession>
<dbReference type="EMBL" id="JAHMHQ010000015">
    <property type="protein sequence ID" value="KAK1634551.1"/>
    <property type="molecule type" value="Genomic_DNA"/>
</dbReference>
<name>A0AAI9ZMS6_9PEZI</name>
<dbReference type="Proteomes" id="UP001243989">
    <property type="component" value="Unassembled WGS sequence"/>
</dbReference>
<feature type="region of interest" description="Disordered" evidence="1">
    <location>
        <begin position="22"/>
        <end position="49"/>
    </location>
</feature>
<organism evidence="2 3">
    <name type="scientific">Colletotrichum phormii</name>
    <dbReference type="NCBI Taxonomy" id="359342"/>
    <lineage>
        <taxon>Eukaryota</taxon>
        <taxon>Fungi</taxon>
        <taxon>Dikarya</taxon>
        <taxon>Ascomycota</taxon>
        <taxon>Pezizomycotina</taxon>
        <taxon>Sordariomycetes</taxon>
        <taxon>Hypocreomycetidae</taxon>
        <taxon>Glomerellales</taxon>
        <taxon>Glomerellaceae</taxon>
        <taxon>Colletotrichum</taxon>
        <taxon>Colletotrichum acutatum species complex</taxon>
    </lineage>
</organism>
<proteinExistence type="predicted"/>
<keyword evidence="3" id="KW-1185">Reference proteome</keyword>
<dbReference type="AlphaFoldDB" id="A0AAI9ZMS6"/>
<evidence type="ECO:0000256" key="1">
    <source>
        <dbReference type="SAM" id="MobiDB-lite"/>
    </source>
</evidence>
<comment type="caution">
    <text evidence="2">The sequence shown here is derived from an EMBL/GenBank/DDBJ whole genome shotgun (WGS) entry which is preliminary data.</text>
</comment>
<protein>
    <submittedName>
        <fullName evidence="2">Uncharacterized protein</fullName>
    </submittedName>
</protein>
<gene>
    <name evidence="2" type="ORF">BDP81DRAFT_493924</name>
</gene>
<reference evidence="2" key="1">
    <citation type="submission" date="2021-06" db="EMBL/GenBank/DDBJ databases">
        <title>Comparative genomics, transcriptomics and evolutionary studies reveal genomic signatures of adaptation to plant cell wall in hemibiotrophic fungi.</title>
        <authorList>
            <consortium name="DOE Joint Genome Institute"/>
            <person name="Baroncelli R."/>
            <person name="Diaz J.F."/>
            <person name="Benocci T."/>
            <person name="Peng M."/>
            <person name="Battaglia E."/>
            <person name="Haridas S."/>
            <person name="Andreopoulos W."/>
            <person name="Labutti K."/>
            <person name="Pangilinan J."/>
            <person name="Floch G.L."/>
            <person name="Makela M.R."/>
            <person name="Henrissat B."/>
            <person name="Grigoriev I.V."/>
            <person name="Crouch J.A."/>
            <person name="De Vries R.P."/>
            <person name="Sukno S.A."/>
            <person name="Thon M.R."/>
        </authorList>
    </citation>
    <scope>NUCLEOTIDE SEQUENCE</scope>
    <source>
        <strain evidence="2">CBS 102054</strain>
    </source>
</reference>